<gene>
    <name evidence="2" type="ORF">J4N46_04635</name>
</gene>
<dbReference type="InterPro" id="IPR021428">
    <property type="entry name" value="DUF3078"/>
</dbReference>
<dbReference type="RefSeq" id="WP_208058344.1">
    <property type="nucleotide sequence ID" value="NZ_JAGDYP010000003.1"/>
</dbReference>
<proteinExistence type="predicted"/>
<keyword evidence="1" id="KW-0732">Signal</keyword>
<dbReference type="Proteomes" id="UP000681610">
    <property type="component" value="Unassembled WGS sequence"/>
</dbReference>
<evidence type="ECO:0000256" key="1">
    <source>
        <dbReference type="SAM" id="SignalP"/>
    </source>
</evidence>
<protein>
    <submittedName>
        <fullName evidence="2">DUF3078 domain-containing protein</fullName>
    </submittedName>
</protein>
<sequence>MKKFLFSVCLLSTMAIFAQEDGVAQNPTVDPAEEAAPAPYWSKGGNASLMFSQSAFNHDWTGGGTNNLAANLAVSYSLNYKKDKWAWDNNLYIDYGLTKLESDKYTRKTNDRFEVNSVAGYQLSNTWYASFFFNFKTQMADGYKYTTTDRTWINSLLSPGYIQFGPGMLWKKNDNLKVNLAPATSKLTTAAKRWTEFGSFYGVEKGKTLRYELGFALNAYYKFAPMDNVSFENILNLYSNYLDKPFNVDIDYTANIVMSINKYLSANFTFQAIYDDNAAKAFQIREVLGVGLTYKLK</sequence>
<comment type="caution">
    <text evidence="2">The sequence shown here is derived from an EMBL/GenBank/DDBJ whole genome shotgun (WGS) entry which is preliminary data.</text>
</comment>
<feature type="signal peptide" evidence="1">
    <location>
        <begin position="1"/>
        <end position="18"/>
    </location>
</feature>
<accession>A0ABS3PWV9</accession>
<reference evidence="2 3" key="1">
    <citation type="submission" date="2021-03" db="EMBL/GenBank/DDBJ databases">
        <title>Isolation and description of Capnocytophaga bilenii sp. nov., a novel Capnocytophaga species, isolated from a gingivitis subject.</title>
        <authorList>
            <person name="Antezack A."/>
            <person name="Monnet-Corti V."/>
            <person name="La Scola B."/>
        </authorList>
    </citation>
    <scope>NUCLEOTIDE SEQUENCE [LARGE SCALE GENOMIC DNA]</scope>
    <source>
        <strain evidence="2 3">Marseille-Q4570</strain>
    </source>
</reference>
<evidence type="ECO:0000313" key="3">
    <source>
        <dbReference type="Proteomes" id="UP000681610"/>
    </source>
</evidence>
<keyword evidence="3" id="KW-1185">Reference proteome</keyword>
<dbReference type="Pfam" id="PF11276">
    <property type="entry name" value="DUF3078"/>
    <property type="match status" value="1"/>
</dbReference>
<organism evidence="2 3">
    <name type="scientific">Capnocytophaga bilenii</name>
    <dbReference type="NCBI Taxonomy" id="2819369"/>
    <lineage>
        <taxon>Bacteria</taxon>
        <taxon>Pseudomonadati</taxon>
        <taxon>Bacteroidota</taxon>
        <taxon>Flavobacteriia</taxon>
        <taxon>Flavobacteriales</taxon>
        <taxon>Flavobacteriaceae</taxon>
        <taxon>Capnocytophaga</taxon>
    </lineage>
</organism>
<evidence type="ECO:0000313" key="2">
    <source>
        <dbReference type="EMBL" id="MBO1883722.1"/>
    </source>
</evidence>
<dbReference type="EMBL" id="JAGDYP010000003">
    <property type="protein sequence ID" value="MBO1883722.1"/>
    <property type="molecule type" value="Genomic_DNA"/>
</dbReference>
<feature type="chain" id="PRO_5047290273" evidence="1">
    <location>
        <begin position="19"/>
        <end position="297"/>
    </location>
</feature>
<name>A0ABS3PWV9_9FLAO</name>